<feature type="domain" description="EH" evidence="4">
    <location>
        <begin position="175"/>
        <end position="264"/>
    </location>
</feature>
<protein>
    <recommendedName>
        <fullName evidence="8">Epidermal growth factor receptor substrate 15</fullName>
    </recommendedName>
</protein>
<dbReference type="InterPro" id="IPR011992">
    <property type="entry name" value="EF-hand-dom_pair"/>
</dbReference>
<organism evidence="6 7">
    <name type="scientific">Rhizopus stolonifer</name>
    <name type="common">Rhizopus nigricans</name>
    <dbReference type="NCBI Taxonomy" id="4846"/>
    <lineage>
        <taxon>Eukaryota</taxon>
        <taxon>Fungi</taxon>
        <taxon>Fungi incertae sedis</taxon>
        <taxon>Mucoromycota</taxon>
        <taxon>Mucoromycotina</taxon>
        <taxon>Mucoromycetes</taxon>
        <taxon>Mucorales</taxon>
        <taxon>Mucorineae</taxon>
        <taxon>Rhizopodaceae</taxon>
        <taxon>Rhizopus</taxon>
    </lineage>
</organism>
<dbReference type="GO" id="GO:0005509">
    <property type="term" value="F:calcium ion binding"/>
    <property type="evidence" value="ECO:0007669"/>
    <property type="project" value="InterPro"/>
</dbReference>
<keyword evidence="7" id="KW-1185">Reference proteome</keyword>
<dbReference type="GO" id="GO:0006897">
    <property type="term" value="P:endocytosis"/>
    <property type="evidence" value="ECO:0007669"/>
    <property type="project" value="TreeGrafter"/>
</dbReference>
<dbReference type="InterPro" id="IPR002048">
    <property type="entry name" value="EF_hand_dom"/>
</dbReference>
<evidence type="ECO:0000256" key="3">
    <source>
        <dbReference type="SAM" id="MobiDB-lite"/>
    </source>
</evidence>
<dbReference type="CDD" id="cd00052">
    <property type="entry name" value="EH"/>
    <property type="match status" value="3"/>
</dbReference>
<dbReference type="InterPro" id="IPR000261">
    <property type="entry name" value="EH_dom"/>
</dbReference>
<dbReference type="PROSITE" id="PS00018">
    <property type="entry name" value="EF_HAND_1"/>
    <property type="match status" value="1"/>
</dbReference>
<feature type="compositionally biased region" description="Basic and acidic residues" evidence="3">
    <location>
        <begin position="683"/>
        <end position="693"/>
    </location>
</feature>
<gene>
    <name evidence="6" type="ORF">CU098_003726</name>
</gene>
<comment type="caution">
    <text evidence="6">The sequence shown here is derived from an EMBL/GenBank/DDBJ whole genome shotgun (WGS) entry which is preliminary data.</text>
</comment>
<evidence type="ECO:0000313" key="7">
    <source>
        <dbReference type="Proteomes" id="UP000253551"/>
    </source>
</evidence>
<feature type="compositionally biased region" description="Polar residues" evidence="3">
    <location>
        <begin position="729"/>
        <end position="742"/>
    </location>
</feature>
<dbReference type="PROSITE" id="PS50031">
    <property type="entry name" value="EH"/>
    <property type="match status" value="3"/>
</dbReference>
<proteinExistence type="predicted"/>
<feature type="compositionally biased region" description="Low complexity" evidence="3">
    <location>
        <begin position="424"/>
        <end position="433"/>
    </location>
</feature>
<feature type="domain" description="EH" evidence="4">
    <location>
        <begin position="63"/>
        <end position="147"/>
    </location>
</feature>
<dbReference type="PANTHER" id="PTHR11216:SF174">
    <property type="entry name" value="GH06923P"/>
    <property type="match status" value="1"/>
</dbReference>
<dbReference type="Pfam" id="PF12763">
    <property type="entry name" value="EH"/>
    <property type="match status" value="3"/>
</dbReference>
<dbReference type="Gene3D" id="1.10.238.10">
    <property type="entry name" value="EF-hand"/>
    <property type="match status" value="3"/>
</dbReference>
<accession>A0A367KQU4</accession>
<evidence type="ECO:0000259" key="5">
    <source>
        <dbReference type="PROSITE" id="PS50222"/>
    </source>
</evidence>
<dbReference type="STRING" id="4846.A0A367KQU4"/>
<dbReference type="AlphaFoldDB" id="A0A367KQU4"/>
<evidence type="ECO:0008006" key="8">
    <source>
        <dbReference type="Google" id="ProtNLM"/>
    </source>
</evidence>
<feature type="compositionally biased region" description="Polar residues" evidence="3">
    <location>
        <begin position="671"/>
        <end position="681"/>
    </location>
</feature>
<dbReference type="SUPFAM" id="SSF47473">
    <property type="entry name" value="EF-hand"/>
    <property type="match status" value="3"/>
</dbReference>
<dbReference type="InterPro" id="IPR018247">
    <property type="entry name" value="EF_Hand_1_Ca_BS"/>
</dbReference>
<dbReference type="GO" id="GO:0005737">
    <property type="term" value="C:cytoplasm"/>
    <property type="evidence" value="ECO:0007669"/>
    <property type="project" value="TreeGrafter"/>
</dbReference>
<name>A0A367KQU4_RHIST</name>
<dbReference type="GO" id="GO:0016197">
    <property type="term" value="P:endosomal transport"/>
    <property type="evidence" value="ECO:0007669"/>
    <property type="project" value="TreeGrafter"/>
</dbReference>
<dbReference type="PROSITE" id="PS50222">
    <property type="entry name" value="EF_HAND_2"/>
    <property type="match status" value="2"/>
</dbReference>
<feature type="region of interest" description="Disordered" evidence="3">
    <location>
        <begin position="406"/>
        <end position="436"/>
    </location>
</feature>
<feature type="region of interest" description="Disordered" evidence="3">
    <location>
        <begin position="729"/>
        <end position="771"/>
    </location>
</feature>
<sequence>MQSINVATNHYSCPTYSPFLNPIEECWSKIKKNIRRNPLDKSDMLTPRIAEAYSWQQALSPQERQSYLNQFKKVDSDSKGIVLQEEAMNFLKKSNIPQNILNQFWEAVDNDKKGFLTEQEFCTILKLIACAQHGVMTGTPILTTTVPLPQFNGEGTPTRLLPPRNNSTDLITAEDRSKYISLFQSLGPADGLLNGQTAKDVFVRSGLPPAKLQAIWELANTRKSVTLNQTEFIIAMHYIELTMRESAPLPLSLPASIYASATGRSISSPLARNNTLQTNRALMQSPVFKGSTLANVEITPEEYAKYKVFFNQLSTNNSGYVSGADAVVFFKHSKLPESDLAQIWDMADTNSTGQLTEQEFAKAMHMINRRLAGGDVPSSLPILGTQSEPQYQQQEPTVDLLGIASDFDSTFTPSQPHHLPPPEQQQQQQQQQQFTNLSRTQPILQSSLLNETSRLHQNQVQIQTELQTIEKLEKQVQQQKEELEQAKCVADEAEKQLELEKRKKEKLIAELQMYRQETKHFQNRAECAQNETNQIKKEIEELEKEKTSLSSPKNQVLSPNFDQQDVFALSSAGGLFAKVQEEPPSISSPGSVHSVPVQKTFDPFAGFKASQAQSLNGSPAITLNKLKESTEPKLGSTVDIGEIESKFPDLSTMEQNYATVASPIANQNIPETFSKEATSPKNEPAEKVKPKNESVSKYGFDLSAFESPSTTANSNNVFGLSVKDELSSIFGSPTVTNDTPAPSSGFDDIFGNPTKENNTGPSFEDAFFKKQ</sequence>
<evidence type="ECO:0000256" key="2">
    <source>
        <dbReference type="SAM" id="Coils"/>
    </source>
</evidence>
<evidence type="ECO:0000313" key="6">
    <source>
        <dbReference type="EMBL" id="RCI04541.1"/>
    </source>
</evidence>
<evidence type="ECO:0000256" key="1">
    <source>
        <dbReference type="ARBA" id="ARBA00022837"/>
    </source>
</evidence>
<evidence type="ECO:0000259" key="4">
    <source>
        <dbReference type="PROSITE" id="PS50031"/>
    </source>
</evidence>
<dbReference type="SMART" id="SM00027">
    <property type="entry name" value="EH"/>
    <property type="match status" value="3"/>
</dbReference>
<dbReference type="PANTHER" id="PTHR11216">
    <property type="entry name" value="EH DOMAIN"/>
    <property type="match status" value="1"/>
</dbReference>
<reference evidence="6 7" key="1">
    <citation type="journal article" date="2018" name="G3 (Bethesda)">
        <title>Phylogenetic and Phylogenomic Definition of Rhizopus Species.</title>
        <authorList>
            <person name="Gryganskyi A.P."/>
            <person name="Golan J."/>
            <person name="Dolatabadi S."/>
            <person name="Mondo S."/>
            <person name="Robb S."/>
            <person name="Idnurm A."/>
            <person name="Muszewska A."/>
            <person name="Steczkiewicz K."/>
            <person name="Masonjones S."/>
            <person name="Liao H.L."/>
            <person name="Gajdeczka M.T."/>
            <person name="Anike F."/>
            <person name="Vuek A."/>
            <person name="Anishchenko I.M."/>
            <person name="Voigt K."/>
            <person name="de Hoog G.S."/>
            <person name="Smith M.E."/>
            <person name="Heitman J."/>
            <person name="Vilgalys R."/>
            <person name="Stajich J.E."/>
        </authorList>
    </citation>
    <scope>NUCLEOTIDE SEQUENCE [LARGE SCALE GENOMIC DNA]</scope>
    <source>
        <strain evidence="6 7">LSU 92-RS-03</strain>
    </source>
</reference>
<keyword evidence="2" id="KW-0175">Coiled coil</keyword>
<feature type="coiled-coil region" evidence="2">
    <location>
        <begin position="455"/>
        <end position="548"/>
    </location>
</feature>
<feature type="domain" description="EH" evidence="4">
    <location>
        <begin position="302"/>
        <end position="381"/>
    </location>
</feature>
<feature type="region of interest" description="Disordered" evidence="3">
    <location>
        <begin position="671"/>
        <end position="693"/>
    </location>
</feature>
<feature type="domain" description="EF-hand" evidence="5">
    <location>
        <begin position="335"/>
        <end position="370"/>
    </location>
</feature>
<keyword evidence="1" id="KW-0106">Calcium</keyword>
<dbReference type="OrthoDB" id="524326at2759"/>
<dbReference type="Proteomes" id="UP000253551">
    <property type="component" value="Unassembled WGS sequence"/>
</dbReference>
<feature type="domain" description="EF-hand" evidence="5">
    <location>
        <begin position="96"/>
        <end position="131"/>
    </location>
</feature>
<dbReference type="EMBL" id="PJQM01000651">
    <property type="protein sequence ID" value="RCI04541.1"/>
    <property type="molecule type" value="Genomic_DNA"/>
</dbReference>
<dbReference type="GO" id="GO:0005886">
    <property type="term" value="C:plasma membrane"/>
    <property type="evidence" value="ECO:0007669"/>
    <property type="project" value="TreeGrafter"/>
</dbReference>
<dbReference type="SMART" id="SM00054">
    <property type="entry name" value="EFh"/>
    <property type="match status" value="4"/>
</dbReference>